<dbReference type="SUPFAM" id="SSF47226">
    <property type="entry name" value="Histidine-containing phosphotransfer domain, HPT domain"/>
    <property type="match status" value="1"/>
</dbReference>
<evidence type="ECO:0000256" key="1">
    <source>
        <dbReference type="ARBA" id="ARBA00023012"/>
    </source>
</evidence>
<dbReference type="GO" id="GO:0004672">
    <property type="term" value="F:protein kinase activity"/>
    <property type="evidence" value="ECO:0007669"/>
    <property type="project" value="UniProtKB-ARBA"/>
</dbReference>
<reference evidence="3 4" key="1">
    <citation type="submission" date="2017-08" db="EMBL/GenBank/DDBJ databases">
        <title>Infants hospitalized years apart are colonized by the same room-sourced microbial strains.</title>
        <authorList>
            <person name="Brooks B."/>
            <person name="Olm M.R."/>
            <person name="Firek B.A."/>
            <person name="Baker R."/>
            <person name="Thomas B.C."/>
            <person name="Morowitz M.J."/>
            <person name="Banfield J.F."/>
        </authorList>
    </citation>
    <scope>NUCLEOTIDE SEQUENCE [LARGE SCALE GENOMIC DNA]</scope>
    <source>
        <strain evidence="3">S2_005_003_R2_43</strain>
    </source>
</reference>
<evidence type="ECO:0000259" key="2">
    <source>
        <dbReference type="Pfam" id="PF01627"/>
    </source>
</evidence>
<gene>
    <name evidence="3" type="ORF">DI565_04390</name>
</gene>
<dbReference type="Proteomes" id="UP000249577">
    <property type="component" value="Unassembled WGS sequence"/>
</dbReference>
<keyword evidence="1" id="KW-0902">Two-component regulatory system</keyword>
<dbReference type="AlphaFoldDB" id="A0A2W5KSZ7"/>
<comment type="caution">
    <text evidence="3">The sequence shown here is derived from an EMBL/GenBank/DDBJ whole genome shotgun (WGS) entry which is preliminary data.</text>
</comment>
<proteinExistence type="predicted"/>
<dbReference type="GO" id="GO:0000160">
    <property type="term" value="P:phosphorelay signal transduction system"/>
    <property type="evidence" value="ECO:0007669"/>
    <property type="project" value="UniProtKB-KW"/>
</dbReference>
<dbReference type="InterPro" id="IPR008207">
    <property type="entry name" value="Sig_transdc_His_kin_Hpt_dom"/>
</dbReference>
<organism evidence="3 4">
    <name type="scientific">Ancylobacter novellus</name>
    <name type="common">Thiobacillus novellus</name>
    <dbReference type="NCBI Taxonomy" id="921"/>
    <lineage>
        <taxon>Bacteria</taxon>
        <taxon>Pseudomonadati</taxon>
        <taxon>Pseudomonadota</taxon>
        <taxon>Alphaproteobacteria</taxon>
        <taxon>Hyphomicrobiales</taxon>
        <taxon>Xanthobacteraceae</taxon>
        <taxon>Ancylobacter</taxon>
    </lineage>
</organism>
<feature type="domain" description="HPt" evidence="2">
    <location>
        <begin position="39"/>
        <end position="113"/>
    </location>
</feature>
<dbReference type="Gene3D" id="1.20.120.160">
    <property type="entry name" value="HPT domain"/>
    <property type="match status" value="1"/>
</dbReference>
<dbReference type="EMBL" id="QFPN01000002">
    <property type="protein sequence ID" value="PZQ17965.1"/>
    <property type="molecule type" value="Genomic_DNA"/>
</dbReference>
<name>A0A2W5KSZ7_ANCNO</name>
<sequence>MSSMMRQFEQRADTAFASAIDVGHLNRQTMGDRSLEREVLELFRRQARILLFRFDALTNPAERADVAHTLKGSARGVGASRVAFAAEELERAATAGESTGKALAELAESVAEVTSAIEIRYGLDR</sequence>
<dbReference type="InterPro" id="IPR036641">
    <property type="entry name" value="HPT_dom_sf"/>
</dbReference>
<accession>A0A2W5KSZ7</accession>
<evidence type="ECO:0000313" key="3">
    <source>
        <dbReference type="EMBL" id="PZQ17965.1"/>
    </source>
</evidence>
<evidence type="ECO:0000313" key="4">
    <source>
        <dbReference type="Proteomes" id="UP000249577"/>
    </source>
</evidence>
<dbReference type="Pfam" id="PF01627">
    <property type="entry name" value="Hpt"/>
    <property type="match status" value="1"/>
</dbReference>
<protein>
    <submittedName>
        <fullName evidence="3">Hpt domain-containing protein</fullName>
    </submittedName>
</protein>